<accession>A0A7M5WR91</accession>
<dbReference type="PANTHER" id="PTHR34262">
    <property type="entry name" value="TRANSMEMBRANE PROTEIN 220"/>
    <property type="match status" value="1"/>
</dbReference>
<dbReference type="Pfam" id="PF15071">
    <property type="entry name" value="TMEM220"/>
    <property type="match status" value="1"/>
</dbReference>
<evidence type="ECO:0000313" key="3">
    <source>
        <dbReference type="Proteomes" id="UP000594262"/>
    </source>
</evidence>
<evidence type="ECO:0000313" key="2">
    <source>
        <dbReference type="EnsemblMetazoa" id="CLYHEMP005041.2"/>
    </source>
</evidence>
<dbReference type="Proteomes" id="UP000594262">
    <property type="component" value="Unplaced"/>
</dbReference>
<keyword evidence="1" id="KW-0472">Membrane</keyword>
<keyword evidence="1" id="KW-0812">Transmembrane</keyword>
<organism evidence="2 3">
    <name type="scientific">Clytia hemisphaerica</name>
    <dbReference type="NCBI Taxonomy" id="252671"/>
    <lineage>
        <taxon>Eukaryota</taxon>
        <taxon>Metazoa</taxon>
        <taxon>Cnidaria</taxon>
        <taxon>Hydrozoa</taxon>
        <taxon>Hydroidolina</taxon>
        <taxon>Leptothecata</taxon>
        <taxon>Obeliida</taxon>
        <taxon>Clytiidae</taxon>
        <taxon>Clytia</taxon>
    </lineage>
</organism>
<dbReference type="AlphaFoldDB" id="A0A7M5WR91"/>
<protein>
    <recommendedName>
        <fullName evidence="4">Transmembrane protein</fullName>
    </recommendedName>
</protein>
<dbReference type="EnsemblMetazoa" id="CLYHEMT005041.2">
    <property type="protein sequence ID" value="CLYHEMP005041.2"/>
    <property type="gene ID" value="CLYHEMG005041"/>
</dbReference>
<keyword evidence="1" id="KW-1133">Transmembrane helix</keyword>
<feature type="transmembrane region" description="Helical" evidence="1">
    <location>
        <begin position="79"/>
        <end position="99"/>
    </location>
</feature>
<dbReference type="OrthoDB" id="10029243at2759"/>
<dbReference type="InterPro" id="IPR029377">
    <property type="entry name" value="TMEM220"/>
</dbReference>
<dbReference type="PANTHER" id="PTHR34262:SF1">
    <property type="entry name" value="TRANSMEMBRANE PROTEIN 220"/>
    <property type="match status" value="1"/>
</dbReference>
<evidence type="ECO:0000256" key="1">
    <source>
        <dbReference type="SAM" id="Phobius"/>
    </source>
</evidence>
<reference evidence="2" key="1">
    <citation type="submission" date="2021-01" db="UniProtKB">
        <authorList>
            <consortium name="EnsemblMetazoa"/>
        </authorList>
    </citation>
    <scope>IDENTIFICATION</scope>
</reference>
<keyword evidence="3" id="KW-1185">Reference proteome</keyword>
<feature type="transmembrane region" description="Helical" evidence="1">
    <location>
        <begin position="49"/>
        <end position="67"/>
    </location>
</feature>
<proteinExistence type="predicted"/>
<evidence type="ECO:0008006" key="4">
    <source>
        <dbReference type="Google" id="ProtNLM"/>
    </source>
</evidence>
<name>A0A7M5WR91_9CNID</name>
<feature type="transmembrane region" description="Helical" evidence="1">
    <location>
        <begin position="21"/>
        <end position="43"/>
    </location>
</feature>
<feature type="transmembrane region" description="Helical" evidence="1">
    <location>
        <begin position="119"/>
        <end position="137"/>
    </location>
</feature>
<sequence length="157" mass="17819">MDKSNTSTTPCLQNHNSSRKILFWRILNCIMGIFFMVAMGLQANDPDPAVWMLLYGITGAVSFSIVISSSLQGKRLWRIFVAVHFVCCLAMLAYVIMFYSHVIDKSSNILHNEEGRELSGVILVQLWLAIILSVSIYHEKIRECFGRSRESNNVQMA</sequence>